<organism evidence="1 2">
    <name type="scientific">Riccia fluitans</name>
    <dbReference type="NCBI Taxonomy" id="41844"/>
    <lineage>
        <taxon>Eukaryota</taxon>
        <taxon>Viridiplantae</taxon>
        <taxon>Streptophyta</taxon>
        <taxon>Embryophyta</taxon>
        <taxon>Marchantiophyta</taxon>
        <taxon>Marchantiopsida</taxon>
        <taxon>Marchantiidae</taxon>
        <taxon>Marchantiales</taxon>
        <taxon>Ricciaceae</taxon>
        <taxon>Riccia</taxon>
    </lineage>
</organism>
<evidence type="ECO:0000313" key="1">
    <source>
        <dbReference type="EMBL" id="KAL2642584.1"/>
    </source>
</evidence>
<sequence>MLSFSRDEVCTQLDAFTGSWRIMRNLAKELQYAEVTKLRLLDKMRLELGTLANLKDQESEDKVFILAKEVARLQAWEEHRWRNWSRERYSRLGNTSSPYFLRRFRDRKSKARIQMLTTSNGDQLTDTAEIIKAVFTITRALSKRRSLQG</sequence>
<accession>A0ABD1Z492</accession>
<evidence type="ECO:0000313" key="2">
    <source>
        <dbReference type="Proteomes" id="UP001605036"/>
    </source>
</evidence>
<proteinExistence type="predicted"/>
<comment type="caution">
    <text evidence="1">The sequence shown here is derived from an EMBL/GenBank/DDBJ whole genome shotgun (WGS) entry which is preliminary data.</text>
</comment>
<dbReference type="Proteomes" id="UP001605036">
    <property type="component" value="Unassembled WGS sequence"/>
</dbReference>
<gene>
    <name evidence="1" type="ORF">R1flu_010171</name>
</gene>
<reference evidence="1 2" key="1">
    <citation type="submission" date="2024-09" db="EMBL/GenBank/DDBJ databases">
        <title>Chromosome-scale assembly of Riccia fluitans.</title>
        <authorList>
            <person name="Paukszto L."/>
            <person name="Sawicki J."/>
            <person name="Karawczyk K."/>
            <person name="Piernik-Szablinska J."/>
            <person name="Szczecinska M."/>
            <person name="Mazdziarz M."/>
        </authorList>
    </citation>
    <scope>NUCLEOTIDE SEQUENCE [LARGE SCALE GENOMIC DNA]</scope>
    <source>
        <strain evidence="1">Rf_01</strain>
        <tissue evidence="1">Aerial parts of the thallus</tissue>
    </source>
</reference>
<keyword evidence="2" id="KW-1185">Reference proteome</keyword>
<dbReference type="AlphaFoldDB" id="A0ABD1Z492"/>
<name>A0ABD1Z492_9MARC</name>
<dbReference type="EMBL" id="JBHFFA010000002">
    <property type="protein sequence ID" value="KAL2642584.1"/>
    <property type="molecule type" value="Genomic_DNA"/>
</dbReference>
<protein>
    <submittedName>
        <fullName evidence="1">Uncharacterized protein</fullName>
    </submittedName>
</protein>